<sequence>MRGFVAEELDQVTCPLGVPGIVGKAPEVIAVAMAAQLLQVID</sequence>
<evidence type="ECO:0000313" key="1">
    <source>
        <dbReference type="EMBL" id="OIQ65131.1"/>
    </source>
</evidence>
<gene>
    <name evidence="1" type="ORF">GALL_533150</name>
</gene>
<reference evidence="1" key="1">
    <citation type="submission" date="2016-10" db="EMBL/GenBank/DDBJ databases">
        <title>Sequence of Gallionella enrichment culture.</title>
        <authorList>
            <person name="Poehlein A."/>
            <person name="Muehling M."/>
            <person name="Daniel R."/>
        </authorList>
    </citation>
    <scope>NUCLEOTIDE SEQUENCE</scope>
</reference>
<name>A0A1J5PIM7_9ZZZZ</name>
<organism evidence="1">
    <name type="scientific">mine drainage metagenome</name>
    <dbReference type="NCBI Taxonomy" id="410659"/>
    <lineage>
        <taxon>unclassified sequences</taxon>
        <taxon>metagenomes</taxon>
        <taxon>ecological metagenomes</taxon>
    </lineage>
</organism>
<dbReference type="EMBL" id="MLJW01007570">
    <property type="protein sequence ID" value="OIQ65131.1"/>
    <property type="molecule type" value="Genomic_DNA"/>
</dbReference>
<proteinExistence type="predicted"/>
<dbReference type="Gene3D" id="3.40.50.720">
    <property type="entry name" value="NAD(P)-binding Rossmann-like Domain"/>
    <property type="match status" value="1"/>
</dbReference>
<dbReference type="AlphaFoldDB" id="A0A1J5PIM7"/>
<protein>
    <submittedName>
        <fullName evidence="1">Uncharacterized protein</fullName>
    </submittedName>
</protein>
<comment type="caution">
    <text evidence="1">The sequence shown here is derived from an EMBL/GenBank/DDBJ whole genome shotgun (WGS) entry which is preliminary data.</text>
</comment>
<accession>A0A1J5PIM7</accession>